<keyword evidence="2" id="KW-1185">Reference proteome</keyword>
<gene>
    <name evidence="1" type="ORF">ACOLOM_LOCUS13027</name>
</gene>
<sequence>MAAGASALAVLHAVGRDVSTGTSHRRYAPVVVGRSGDSSPAPNIQARQLMAQRRALRQKRCAPRVPGSGDNSLAPSETTSSVSTEATEVPVNVAPAPSPSDNNNNNVNNETPAPAPSDTTPAPSNGNSGDTFTGELTYYDVGLGACGRTNNNGEMVAAAS</sequence>
<protein>
    <submittedName>
        <fullName evidence="1">13278_t:CDS:1</fullName>
    </submittedName>
</protein>
<reference evidence="1" key="1">
    <citation type="submission" date="2021-06" db="EMBL/GenBank/DDBJ databases">
        <authorList>
            <person name="Kallberg Y."/>
            <person name="Tangrot J."/>
            <person name="Rosling A."/>
        </authorList>
    </citation>
    <scope>NUCLEOTIDE SEQUENCE</scope>
    <source>
        <strain evidence="1">CL356</strain>
    </source>
</reference>
<accession>A0ACA9QL07</accession>
<feature type="non-terminal residue" evidence="1">
    <location>
        <position position="160"/>
    </location>
</feature>
<dbReference type="Proteomes" id="UP000789525">
    <property type="component" value="Unassembled WGS sequence"/>
</dbReference>
<organism evidence="1 2">
    <name type="scientific">Acaulospora colombiana</name>
    <dbReference type="NCBI Taxonomy" id="27376"/>
    <lineage>
        <taxon>Eukaryota</taxon>
        <taxon>Fungi</taxon>
        <taxon>Fungi incertae sedis</taxon>
        <taxon>Mucoromycota</taxon>
        <taxon>Glomeromycotina</taxon>
        <taxon>Glomeromycetes</taxon>
        <taxon>Diversisporales</taxon>
        <taxon>Acaulosporaceae</taxon>
        <taxon>Acaulospora</taxon>
    </lineage>
</organism>
<name>A0ACA9QL07_9GLOM</name>
<proteinExistence type="predicted"/>
<evidence type="ECO:0000313" key="1">
    <source>
        <dbReference type="EMBL" id="CAG8757395.1"/>
    </source>
</evidence>
<dbReference type="EMBL" id="CAJVPT010056818">
    <property type="protein sequence ID" value="CAG8757395.1"/>
    <property type="molecule type" value="Genomic_DNA"/>
</dbReference>
<evidence type="ECO:0000313" key="2">
    <source>
        <dbReference type="Proteomes" id="UP000789525"/>
    </source>
</evidence>
<comment type="caution">
    <text evidence="1">The sequence shown here is derived from an EMBL/GenBank/DDBJ whole genome shotgun (WGS) entry which is preliminary data.</text>
</comment>